<name>A8F7K2_PSELT</name>
<dbReference type="CDD" id="cd06267">
    <property type="entry name" value="PBP1_LacI_sugar_binding-like"/>
    <property type="match status" value="1"/>
</dbReference>
<dbReference type="PROSITE" id="PS00356">
    <property type="entry name" value="HTH_LACI_1"/>
    <property type="match status" value="1"/>
</dbReference>
<feature type="domain" description="HTH cro/C1-type" evidence="5">
    <location>
        <begin position="2"/>
        <end position="49"/>
    </location>
</feature>
<dbReference type="EMBL" id="CP000812">
    <property type="protein sequence ID" value="ABV34136.1"/>
    <property type="molecule type" value="Genomic_DNA"/>
</dbReference>
<dbReference type="InterPro" id="IPR001761">
    <property type="entry name" value="Peripla_BP/Lac1_sug-bd_dom"/>
</dbReference>
<dbReference type="eggNOG" id="COG1609">
    <property type="taxonomic scope" value="Bacteria"/>
</dbReference>
<dbReference type="Pfam" id="PF00532">
    <property type="entry name" value="Peripla_BP_1"/>
    <property type="match status" value="1"/>
</dbReference>
<reference evidence="6 7" key="2">
    <citation type="journal article" date="2009" name="Proc. Natl. Acad. Sci. U.S.A.">
        <title>On the chimeric nature, thermophilic origin, and phylogenetic placement of the Thermotogales.</title>
        <authorList>
            <person name="Zhaxybayeva O."/>
            <person name="Swithers K.S."/>
            <person name="Lapierre P."/>
            <person name="Fournier G.P."/>
            <person name="Bickhart D.M."/>
            <person name="DeBoy R.T."/>
            <person name="Nelson K.E."/>
            <person name="Nesbo C.L."/>
            <person name="Doolittle W.F."/>
            <person name="Gogarten J.P."/>
            <person name="Noll K.M."/>
        </authorList>
    </citation>
    <scope>NUCLEOTIDE SEQUENCE [LARGE SCALE GENOMIC DNA]</scope>
    <source>
        <strain evidence="7">ATCC BAA-301 / DSM 14385 / NBRC 107922 / TMO</strain>
    </source>
</reference>
<dbReference type="PANTHER" id="PTHR30146:SF154">
    <property type="entry name" value="TRANSCRIPTION REGULATOR, MEMBER OF GALR FAMILY"/>
    <property type="match status" value="1"/>
</dbReference>
<dbReference type="OrthoDB" id="47944at2"/>
<accession>A8F7K2</accession>
<evidence type="ECO:0000256" key="2">
    <source>
        <dbReference type="ARBA" id="ARBA00023125"/>
    </source>
</evidence>
<proteinExistence type="predicted"/>
<evidence type="ECO:0000259" key="4">
    <source>
        <dbReference type="PROSITE" id="PS50932"/>
    </source>
</evidence>
<dbReference type="EC" id="5.1.1.1" evidence="6"/>
<dbReference type="InterPro" id="IPR001387">
    <property type="entry name" value="Cro/C1-type_HTH"/>
</dbReference>
<dbReference type="SMART" id="SM00354">
    <property type="entry name" value="HTH_LACI"/>
    <property type="match status" value="1"/>
</dbReference>
<dbReference type="PROSITE" id="PS50932">
    <property type="entry name" value="HTH_LACI_2"/>
    <property type="match status" value="1"/>
</dbReference>
<evidence type="ECO:0000259" key="5">
    <source>
        <dbReference type="PROSITE" id="PS50943"/>
    </source>
</evidence>
<dbReference type="SUPFAM" id="SSF53822">
    <property type="entry name" value="Periplasmic binding protein-like I"/>
    <property type="match status" value="1"/>
</dbReference>
<dbReference type="HOGENOM" id="CLU_037628_6_1_0"/>
<keyword evidence="1" id="KW-0805">Transcription regulation</keyword>
<dbReference type="InterPro" id="IPR010982">
    <property type="entry name" value="Lambda_DNA-bd_dom_sf"/>
</dbReference>
<dbReference type="CDD" id="cd01392">
    <property type="entry name" value="HTH_LacI"/>
    <property type="match status" value="1"/>
</dbReference>
<keyword evidence="2" id="KW-0238">DNA-binding</keyword>
<dbReference type="Gene3D" id="1.10.260.40">
    <property type="entry name" value="lambda repressor-like DNA-binding domains"/>
    <property type="match status" value="1"/>
</dbReference>
<keyword evidence="7" id="KW-1185">Reference proteome</keyword>
<evidence type="ECO:0000256" key="3">
    <source>
        <dbReference type="ARBA" id="ARBA00023163"/>
    </source>
</evidence>
<dbReference type="GO" id="GO:0003700">
    <property type="term" value="F:DNA-binding transcription factor activity"/>
    <property type="evidence" value="ECO:0007669"/>
    <property type="project" value="TreeGrafter"/>
</dbReference>
<dbReference type="GO" id="GO:0000976">
    <property type="term" value="F:transcription cis-regulatory region binding"/>
    <property type="evidence" value="ECO:0007669"/>
    <property type="project" value="TreeGrafter"/>
</dbReference>
<dbReference type="RefSeq" id="WP_012003612.1">
    <property type="nucleotide sequence ID" value="NC_009828.1"/>
</dbReference>
<dbReference type="Proteomes" id="UP000002016">
    <property type="component" value="Chromosome"/>
</dbReference>
<dbReference type="KEGG" id="tle:Tlet_1582"/>
<keyword evidence="6" id="KW-0413">Isomerase</keyword>
<dbReference type="SUPFAM" id="SSF47413">
    <property type="entry name" value="lambda repressor-like DNA-binding domains"/>
    <property type="match status" value="1"/>
</dbReference>
<dbReference type="AlphaFoldDB" id="A8F7K2"/>
<dbReference type="PANTHER" id="PTHR30146">
    <property type="entry name" value="LACI-RELATED TRANSCRIPTIONAL REPRESSOR"/>
    <property type="match status" value="1"/>
</dbReference>
<evidence type="ECO:0000256" key="1">
    <source>
        <dbReference type="ARBA" id="ARBA00023015"/>
    </source>
</evidence>
<feature type="domain" description="HTH lacI-type" evidence="4">
    <location>
        <begin position="5"/>
        <end position="59"/>
    </location>
</feature>
<keyword evidence="3" id="KW-0804">Transcription</keyword>
<organism evidence="6 7">
    <name type="scientific">Pseudothermotoga lettingae (strain ATCC BAA-301 / DSM 14385 / NBRC 107922 / TMO)</name>
    <name type="common">Thermotoga lettingae</name>
    <dbReference type="NCBI Taxonomy" id="416591"/>
    <lineage>
        <taxon>Bacteria</taxon>
        <taxon>Thermotogati</taxon>
        <taxon>Thermotogota</taxon>
        <taxon>Thermotogae</taxon>
        <taxon>Thermotogales</taxon>
        <taxon>Thermotogaceae</taxon>
        <taxon>Pseudothermotoga</taxon>
    </lineage>
</organism>
<protein>
    <submittedName>
        <fullName evidence="6">Alanine racemase</fullName>
        <ecNumber evidence="6">5.1.1.1</ecNumber>
    </submittedName>
</protein>
<dbReference type="InterPro" id="IPR028082">
    <property type="entry name" value="Peripla_BP_I"/>
</dbReference>
<dbReference type="STRING" id="416591.Tlet_1582"/>
<dbReference type="PROSITE" id="PS50943">
    <property type="entry name" value="HTH_CROC1"/>
    <property type="match status" value="1"/>
</dbReference>
<evidence type="ECO:0000313" key="7">
    <source>
        <dbReference type="Proteomes" id="UP000002016"/>
    </source>
</evidence>
<gene>
    <name evidence="6" type="ordered locus">Tlet_1582</name>
</gene>
<sequence length="334" mass="38149">MKKYVTMKDIAKRAGVSVNTVSKALRGKDDISKQTRQKILKIAREIGYIKNTTAFALRRNQTKTVGVVIEDSSNPFFAEVLKGIEAATRKFGYQLLLMNTETDPKTQSQAITTLLERRVEGLLISPFGQNTEDFEKLLKMNFPFVLIGRHMYRSGIDEIYNDEIKGGYLATKHLIFRNRKRILFINTSMDNSASIMRYEGYKKALSQANIELSEDYLITAPYNKNMEAGYMGVKEAIKRGIDFDSIFCYNDMFAFGAIKALDELGKKVPEDIAVVGYDDICFASYFRPPLTTVQIKKYEMGFEAFKILLERITGKRKSYKQLILDVELVVRQTS</sequence>
<dbReference type="GO" id="GO:0008784">
    <property type="term" value="F:alanine racemase activity"/>
    <property type="evidence" value="ECO:0007669"/>
    <property type="project" value="UniProtKB-EC"/>
</dbReference>
<reference evidence="6 7" key="1">
    <citation type="submission" date="2007-08" db="EMBL/GenBank/DDBJ databases">
        <title>Complete sequence of Thermotoga lettingae TMO.</title>
        <authorList>
            <consortium name="US DOE Joint Genome Institute"/>
            <person name="Copeland A."/>
            <person name="Lucas S."/>
            <person name="Lapidus A."/>
            <person name="Barry K."/>
            <person name="Glavina del Rio T."/>
            <person name="Dalin E."/>
            <person name="Tice H."/>
            <person name="Pitluck S."/>
            <person name="Foster B."/>
            <person name="Bruce D."/>
            <person name="Schmutz J."/>
            <person name="Larimer F."/>
            <person name="Land M."/>
            <person name="Hauser L."/>
            <person name="Kyrpides N."/>
            <person name="Mikhailova N."/>
            <person name="Nelson K."/>
            <person name="Gogarten J.P."/>
            <person name="Noll K."/>
            <person name="Richardson P."/>
        </authorList>
    </citation>
    <scope>NUCLEOTIDE SEQUENCE [LARGE SCALE GENOMIC DNA]</scope>
    <source>
        <strain evidence="7">ATCC BAA-301 / DSM 14385 / NBRC 107922 / TMO</strain>
    </source>
</reference>
<dbReference type="Pfam" id="PF00356">
    <property type="entry name" value="LacI"/>
    <property type="match status" value="1"/>
</dbReference>
<evidence type="ECO:0000313" key="6">
    <source>
        <dbReference type="EMBL" id="ABV34136.1"/>
    </source>
</evidence>
<dbReference type="InterPro" id="IPR000843">
    <property type="entry name" value="HTH_LacI"/>
</dbReference>
<dbReference type="Gene3D" id="3.40.50.2300">
    <property type="match status" value="2"/>
</dbReference>